<dbReference type="PANTHER" id="PTHR35310">
    <property type="entry name" value="CELL WALL INTEGRITY/STRESS RESPONSE COMPONENT-LIKE PROTEIN"/>
    <property type="match status" value="1"/>
</dbReference>
<evidence type="ECO:0000256" key="1">
    <source>
        <dbReference type="SAM" id="Phobius"/>
    </source>
</evidence>
<keyword evidence="2" id="KW-0732">Signal</keyword>
<evidence type="ECO:0000256" key="2">
    <source>
        <dbReference type="SAM" id="SignalP"/>
    </source>
</evidence>
<feature type="chain" id="PRO_5030688614" description="Protein TIC 20" evidence="2">
    <location>
        <begin position="24"/>
        <end position="317"/>
    </location>
</feature>
<evidence type="ECO:0000313" key="3">
    <source>
        <dbReference type="EMBL" id="CAD8682991.1"/>
    </source>
</evidence>
<name>A0A7S0RQ63_9CHLO</name>
<protein>
    <recommendedName>
        <fullName evidence="4">Protein TIC 20</fullName>
    </recommendedName>
</protein>
<dbReference type="EMBL" id="HBFA01032135">
    <property type="protein sequence ID" value="CAD8682991.1"/>
    <property type="molecule type" value="Transcribed_RNA"/>
</dbReference>
<feature type="transmembrane region" description="Helical" evidence="1">
    <location>
        <begin position="157"/>
        <end position="178"/>
    </location>
</feature>
<keyword evidence="1" id="KW-1133">Transmembrane helix</keyword>
<feature type="transmembrane region" description="Helical" evidence="1">
    <location>
        <begin position="255"/>
        <end position="274"/>
    </location>
</feature>
<organism evidence="3">
    <name type="scientific">Pyramimonas obovata</name>
    <dbReference type="NCBI Taxonomy" id="1411642"/>
    <lineage>
        <taxon>Eukaryota</taxon>
        <taxon>Viridiplantae</taxon>
        <taxon>Chlorophyta</taxon>
        <taxon>Pyramimonadophyceae</taxon>
        <taxon>Pyramimonadales</taxon>
        <taxon>Pyramimonadaceae</taxon>
        <taxon>Pyramimonas</taxon>
        <taxon>Pyramimonas incertae sedis</taxon>
    </lineage>
</organism>
<keyword evidence="1" id="KW-0812">Transmembrane</keyword>
<gene>
    <name evidence="3" type="ORF">POBO1169_LOCUS16184</name>
</gene>
<keyword evidence="1" id="KW-0472">Membrane</keyword>
<proteinExistence type="predicted"/>
<reference evidence="3" key="1">
    <citation type="submission" date="2021-01" db="EMBL/GenBank/DDBJ databases">
        <authorList>
            <person name="Corre E."/>
            <person name="Pelletier E."/>
            <person name="Niang G."/>
            <person name="Scheremetjew M."/>
            <person name="Finn R."/>
            <person name="Kale V."/>
            <person name="Holt S."/>
            <person name="Cochrane G."/>
            <person name="Meng A."/>
            <person name="Brown T."/>
            <person name="Cohen L."/>
        </authorList>
    </citation>
    <scope>NUCLEOTIDE SEQUENCE</scope>
    <source>
        <strain evidence="3">CCMP722</strain>
    </source>
</reference>
<accession>A0A7S0RQ63</accession>
<feature type="signal peptide" evidence="2">
    <location>
        <begin position="1"/>
        <end position="23"/>
    </location>
</feature>
<evidence type="ECO:0008006" key="4">
    <source>
        <dbReference type="Google" id="ProtNLM"/>
    </source>
</evidence>
<dbReference type="AlphaFoldDB" id="A0A7S0RQ63"/>
<dbReference type="PANTHER" id="PTHR35310:SF1">
    <property type="entry name" value="CELL WALL INTEGRITY_STRESS RESPONSE COMPONENT-LIKE PROTEIN"/>
    <property type="match status" value="1"/>
</dbReference>
<feature type="transmembrane region" description="Helical" evidence="1">
    <location>
        <begin position="294"/>
        <end position="312"/>
    </location>
</feature>
<sequence>MARNMVWWLKVLVCSIAVLPSQGELISGSRKLLQDDVPLEVPVEAAEAGSAAAIADPQAQAPLSAVAASSGVDTGFVGPGQANYDDLYTSLYSRHVEPAVMMAEKHLYPQLQKHRVHLDTFKTSTERLFREAHGRVTTHLTRLTGHDAELVPDWLQYSAYAMLLFPLAIWVLLLGYFFTQMAMAGIVFTLAKCGNLFWTIYCLFLAIMTFVISDEPLFFFHQRHPSEYVAFQFVKAGIYTLHLLVLLVQCVRDVSFLNVVQWVGATLIGVHYYLNAWHPAMMEEPPLLGFKYYAFYMYCFFIFFILPSSGRYKVRSD</sequence>
<feature type="transmembrane region" description="Helical" evidence="1">
    <location>
        <begin position="228"/>
        <end position="248"/>
    </location>
</feature>
<feature type="transmembrane region" description="Helical" evidence="1">
    <location>
        <begin position="190"/>
        <end position="213"/>
    </location>
</feature>